<evidence type="ECO:0000313" key="3">
    <source>
        <dbReference type="EMBL" id="PPQ69877.1"/>
    </source>
</evidence>
<organism evidence="3 4">
    <name type="scientific">Panaeolus cyanescens</name>
    <dbReference type="NCBI Taxonomy" id="181874"/>
    <lineage>
        <taxon>Eukaryota</taxon>
        <taxon>Fungi</taxon>
        <taxon>Dikarya</taxon>
        <taxon>Basidiomycota</taxon>
        <taxon>Agaricomycotina</taxon>
        <taxon>Agaricomycetes</taxon>
        <taxon>Agaricomycetidae</taxon>
        <taxon>Agaricales</taxon>
        <taxon>Agaricineae</taxon>
        <taxon>Galeropsidaceae</taxon>
        <taxon>Panaeolus</taxon>
    </lineage>
</organism>
<sequence length="495" mass="54543">MAPVSFTLNKKGTLNLPGITAEAKKTVEQLLLKDVEDHHCFFNASSFHNHLSHHLLAAYDIGTPVGALKKMYDEEAKVQRPRYLQDRDKNIVVNKDNWIQYLNNNRQVKIKTTAYGAFVDFFEEEVRAIGASNALEKYIFSEDANKDGRLMFVRFTSGALHPFIQIGYGVEFGNDELVVSGMAQAAMHKPTIPDIWEWARTGPPTAGQGLSLLEILREAYDSSALKPGPYDGDKLFNTRMAEALANGGDEAIKKLVAQYHITNNPTSADISKAVEEIIWTATLLMFGSGRPGRKPRLDFFLMHIVTSSIFLKHFAAVLKKPEHQAALIRTFIANLLIIMLSRGRPRIDAGLAMAPNAVPRPPVPSNERPAKTAIGDPNNDADYNPWPALIEGVQYHSDPHVVKAMRTLLFAAQEYGATPAGGIPGAFRSPTGESLNEASKIHGEETHVGIGKVDGTLFVRSAGVLMDTLGWLNFGQEEGEWDRSALGWDGAWAKN</sequence>
<accession>A0A409VUE8</accession>
<proteinExistence type="predicted"/>
<comment type="caution">
    <text evidence="3">The sequence shown here is derived from an EMBL/GenBank/DDBJ whole genome shotgun (WGS) entry which is preliminary data.</text>
</comment>
<protein>
    <recommendedName>
        <fullName evidence="5">Oxidoreductase AflY</fullName>
    </recommendedName>
</protein>
<dbReference type="EMBL" id="NHTK01005972">
    <property type="protein sequence ID" value="PPQ69877.1"/>
    <property type="molecule type" value="Genomic_DNA"/>
</dbReference>
<evidence type="ECO:0008006" key="5">
    <source>
        <dbReference type="Google" id="ProtNLM"/>
    </source>
</evidence>
<dbReference type="InterPro" id="IPR025337">
    <property type="entry name" value="Questin_oxidase-like"/>
</dbReference>
<feature type="region of interest" description="Disordered" evidence="2">
    <location>
        <begin position="358"/>
        <end position="378"/>
    </location>
</feature>
<dbReference type="InParanoid" id="A0A409VUE8"/>
<name>A0A409VUE8_9AGAR</name>
<dbReference type="OrthoDB" id="10004862at2759"/>
<dbReference type="PANTHER" id="PTHR35870">
    <property type="entry name" value="PROTEIN, PUTATIVE (AFU_ORTHOLOGUE AFUA_5G03330)-RELATED"/>
    <property type="match status" value="1"/>
</dbReference>
<dbReference type="Proteomes" id="UP000284842">
    <property type="component" value="Unassembled WGS sequence"/>
</dbReference>
<keyword evidence="4" id="KW-1185">Reference proteome</keyword>
<evidence type="ECO:0000256" key="2">
    <source>
        <dbReference type="SAM" id="MobiDB-lite"/>
    </source>
</evidence>
<dbReference type="PANTHER" id="PTHR35870:SF1">
    <property type="entry name" value="PROTEIN, PUTATIVE (AFU_ORTHOLOGUE AFUA_5G03330)-RELATED"/>
    <property type="match status" value="1"/>
</dbReference>
<dbReference type="STRING" id="181874.A0A409VUE8"/>
<gene>
    <name evidence="3" type="ORF">CVT24_003212</name>
</gene>
<dbReference type="GO" id="GO:0016491">
    <property type="term" value="F:oxidoreductase activity"/>
    <property type="evidence" value="ECO:0007669"/>
    <property type="project" value="UniProtKB-KW"/>
</dbReference>
<dbReference type="Pfam" id="PF14027">
    <property type="entry name" value="Questin_oxidase"/>
    <property type="match status" value="1"/>
</dbReference>
<evidence type="ECO:0000313" key="4">
    <source>
        <dbReference type="Proteomes" id="UP000284842"/>
    </source>
</evidence>
<dbReference type="AlphaFoldDB" id="A0A409VUE8"/>
<evidence type="ECO:0000256" key="1">
    <source>
        <dbReference type="ARBA" id="ARBA00023002"/>
    </source>
</evidence>
<reference evidence="3 4" key="1">
    <citation type="journal article" date="2018" name="Evol. Lett.">
        <title>Horizontal gene cluster transfer increased hallucinogenic mushroom diversity.</title>
        <authorList>
            <person name="Reynolds H.T."/>
            <person name="Vijayakumar V."/>
            <person name="Gluck-Thaler E."/>
            <person name="Korotkin H.B."/>
            <person name="Matheny P.B."/>
            <person name="Slot J.C."/>
        </authorList>
    </citation>
    <scope>NUCLEOTIDE SEQUENCE [LARGE SCALE GENOMIC DNA]</scope>
    <source>
        <strain evidence="3 4">2629</strain>
    </source>
</reference>
<keyword evidence="1" id="KW-0560">Oxidoreductase</keyword>